<dbReference type="InParanoid" id="A0A1X7VE44"/>
<sequence length="113" mass="12506">MQQLLGGKAATFNQSFLCQLFLQRLLPNVRMVLASTKDDEDLESLVSLADKVVEVASPAVNAVKITEFSTEVEQVHSDNATLKKLVTSLSDTRHPCFFRRRTSSPAPTDRPTT</sequence>
<dbReference type="AlphaFoldDB" id="A0A1X7VE44"/>
<proteinExistence type="predicted"/>
<reference evidence="1" key="1">
    <citation type="submission" date="2017-05" db="UniProtKB">
        <authorList>
            <consortium name="EnsemblMetazoa"/>
        </authorList>
    </citation>
    <scope>IDENTIFICATION</scope>
</reference>
<dbReference type="EnsemblMetazoa" id="Aqu2.1.38004_001">
    <property type="protein sequence ID" value="Aqu2.1.38004_001"/>
    <property type="gene ID" value="Aqu2.1.38004"/>
</dbReference>
<organism evidence="1">
    <name type="scientific">Amphimedon queenslandica</name>
    <name type="common">Sponge</name>
    <dbReference type="NCBI Taxonomy" id="400682"/>
    <lineage>
        <taxon>Eukaryota</taxon>
        <taxon>Metazoa</taxon>
        <taxon>Porifera</taxon>
        <taxon>Demospongiae</taxon>
        <taxon>Heteroscleromorpha</taxon>
        <taxon>Haplosclerida</taxon>
        <taxon>Niphatidae</taxon>
        <taxon>Amphimedon</taxon>
    </lineage>
</organism>
<evidence type="ECO:0000313" key="1">
    <source>
        <dbReference type="EnsemblMetazoa" id="Aqu2.1.38004_001"/>
    </source>
</evidence>
<dbReference type="OrthoDB" id="6260718at2759"/>
<protein>
    <submittedName>
        <fullName evidence="1">Uncharacterized protein</fullName>
    </submittedName>
</protein>
<accession>A0A1X7VE44</accession>
<name>A0A1X7VE44_AMPQE</name>